<protein>
    <recommendedName>
        <fullName evidence="3">Alcohol acetyltransferase</fullName>
    </recommendedName>
</protein>
<dbReference type="InterPro" id="IPR052058">
    <property type="entry name" value="Alcohol_O-acetyltransferase"/>
</dbReference>
<organism evidence="1 2">
    <name type="scientific">Hermanssonia centrifuga</name>
    <dbReference type="NCBI Taxonomy" id="98765"/>
    <lineage>
        <taxon>Eukaryota</taxon>
        <taxon>Fungi</taxon>
        <taxon>Dikarya</taxon>
        <taxon>Basidiomycota</taxon>
        <taxon>Agaricomycotina</taxon>
        <taxon>Agaricomycetes</taxon>
        <taxon>Polyporales</taxon>
        <taxon>Meruliaceae</taxon>
        <taxon>Hermanssonia</taxon>
    </lineage>
</organism>
<dbReference type="OrthoDB" id="2150604at2759"/>
<dbReference type="AlphaFoldDB" id="A0A2R6NID6"/>
<evidence type="ECO:0008006" key="3">
    <source>
        <dbReference type="Google" id="ProtNLM"/>
    </source>
</evidence>
<name>A0A2R6NID6_9APHY</name>
<dbReference type="EMBL" id="MLYV02001214">
    <property type="protein sequence ID" value="PSR72110.1"/>
    <property type="molecule type" value="Genomic_DNA"/>
</dbReference>
<dbReference type="PANTHER" id="PTHR28037">
    <property type="entry name" value="ALCOHOL O-ACETYLTRANSFERASE 1-RELATED"/>
    <property type="match status" value="1"/>
</dbReference>
<comment type="caution">
    <text evidence="1">The sequence shown here is derived from an EMBL/GenBank/DDBJ whole genome shotgun (WGS) entry which is preliminary data.</text>
</comment>
<proteinExistence type="predicted"/>
<dbReference type="Pfam" id="PF07247">
    <property type="entry name" value="AATase"/>
    <property type="match status" value="1"/>
</dbReference>
<gene>
    <name evidence="1" type="ORF">PHLCEN_2v12025</name>
</gene>
<dbReference type="GO" id="GO:0008080">
    <property type="term" value="F:N-acetyltransferase activity"/>
    <property type="evidence" value="ECO:0007669"/>
    <property type="project" value="TreeGrafter"/>
</dbReference>
<accession>A0A2R6NID6</accession>
<reference evidence="1 2" key="1">
    <citation type="submission" date="2018-02" db="EMBL/GenBank/DDBJ databases">
        <title>Genome sequence of the basidiomycete white-rot fungus Phlebia centrifuga.</title>
        <authorList>
            <person name="Granchi Z."/>
            <person name="Peng M."/>
            <person name="de Vries R.P."/>
            <person name="Hilden K."/>
            <person name="Makela M.R."/>
            <person name="Grigoriev I."/>
            <person name="Riley R."/>
        </authorList>
    </citation>
    <scope>NUCLEOTIDE SEQUENCE [LARGE SCALE GENOMIC DNA]</scope>
    <source>
        <strain evidence="1 2">FBCC195</strain>
    </source>
</reference>
<evidence type="ECO:0000313" key="2">
    <source>
        <dbReference type="Proteomes" id="UP000186601"/>
    </source>
</evidence>
<keyword evidence="2" id="KW-1185">Reference proteome</keyword>
<evidence type="ECO:0000313" key="1">
    <source>
        <dbReference type="EMBL" id="PSR72110.1"/>
    </source>
</evidence>
<dbReference type="STRING" id="98765.A0A2R6NID6"/>
<dbReference type="PANTHER" id="PTHR28037:SF1">
    <property type="entry name" value="ALCOHOL O-ACETYLTRANSFERASE 1-RELATED"/>
    <property type="match status" value="1"/>
</dbReference>
<sequence length="342" mass="37317">MPDDTVIFAYHHSIGDGQSGLAFHHSLLSALNKPHDTAADPQDVIPIPSSHVLRPPVENLTNVSVSFKTLCRTFYDSLCPESWTAGFKAWTLDPVAKEPNLQVDLRLWEIPAADVTDLLQTCREHGTTLTGALYALAVKTMSRVYSETEPTQPRRFTTMHIVVAVSLRRFTGTSALHMCDEVSAHYSYPPLLHPSSNRSLSPESFPWVAAAEYSSTLRKGVKPSREVVGTIRYLYSLGISKQYFLGMLGQKRGFTLEISNVGQFPSDTTVDHAEKPWSIGSMHFGQCDAVTGGLKLSLVGSPSGTVNVVFSWGKGSVEEAVADSFVIGFKQGIASILAKSET</sequence>
<dbReference type="InterPro" id="IPR010828">
    <property type="entry name" value="Atf2/Sli1-like"/>
</dbReference>
<dbReference type="Proteomes" id="UP000186601">
    <property type="component" value="Unassembled WGS sequence"/>
</dbReference>